<keyword evidence="7 8" id="KW-0472">Membrane</keyword>
<dbReference type="OrthoDB" id="9798064at2"/>
<dbReference type="InterPro" id="IPR004776">
    <property type="entry name" value="Mem_transp_PIN-like"/>
</dbReference>
<dbReference type="Proteomes" id="UP001055437">
    <property type="component" value="Chromosome"/>
</dbReference>
<reference evidence="10" key="2">
    <citation type="submission" date="2022-06" db="EMBL/GenBank/DDBJ databases">
        <authorList>
            <person name="Holder M.E."/>
            <person name="Ajami N.J."/>
            <person name="Petrosino J.F."/>
        </authorList>
    </citation>
    <scope>NUCLEOTIDE SEQUENCE</scope>
    <source>
        <strain evidence="10">RMA 8861</strain>
    </source>
</reference>
<dbReference type="EMBL" id="CP023671">
    <property type="protein sequence ID" value="AYE35768.1"/>
    <property type="molecule type" value="Genomic_DNA"/>
</dbReference>
<evidence type="ECO:0000313" key="11">
    <source>
        <dbReference type="Proteomes" id="UP000280586"/>
    </source>
</evidence>
<dbReference type="EMBL" id="CP099799">
    <property type="protein sequence ID" value="USS02385.1"/>
    <property type="molecule type" value="Genomic_DNA"/>
</dbReference>
<dbReference type="AlphaFoldDB" id="A0A9N7JNA7"/>
<evidence type="ECO:0000256" key="5">
    <source>
        <dbReference type="ARBA" id="ARBA00022692"/>
    </source>
</evidence>
<sequence>MNLNEVLMKVVSMFLIMSIGVYGGKKKIVTDELQESMTGFIFNITLPFLIITSFSFSYDSSMLSNIVKAFIYSFLSFIILIIVNYICIKPIGENKGMIMKFSNVFSNCGFIGVIAIESIFGAEGMIYASIFNMTFYSLLWIYGRKVYTGNKNESYVNPGTISICLGLLMVIFNIKLPNFIYYSFKVVGDITTPLVLLIIGSIIGEVDYRSVFSDITIYYSVFIKLIIMPGIIFILAKLLNEDSMVISTIILLQAMPTSEFSTIFAKRYKNDYKYSSALMLVSTLLFTLTFPIIVKLVLKF</sequence>
<feature type="transmembrane region" description="Helical" evidence="8">
    <location>
        <begin position="36"/>
        <end position="58"/>
    </location>
</feature>
<evidence type="ECO:0000256" key="1">
    <source>
        <dbReference type="ARBA" id="ARBA00004651"/>
    </source>
</evidence>
<evidence type="ECO:0000256" key="4">
    <source>
        <dbReference type="ARBA" id="ARBA00022475"/>
    </source>
</evidence>
<name>A0A9N7JNA7_CLOSE</name>
<evidence type="ECO:0000313" key="12">
    <source>
        <dbReference type="Proteomes" id="UP001055437"/>
    </source>
</evidence>
<feature type="transmembrane region" description="Helical" evidence="8">
    <location>
        <begin position="155"/>
        <end position="174"/>
    </location>
</feature>
<reference evidence="9 11" key="1">
    <citation type="submission" date="2017-09" db="EMBL/GenBank/DDBJ databases">
        <authorList>
            <person name="Thomas P."/>
            <person name="Seyboldt C."/>
        </authorList>
    </citation>
    <scope>NUCLEOTIDE SEQUENCE [LARGE SCALE GENOMIC DNA]</scope>
    <source>
        <strain evidence="9 11">DSM 7534</strain>
    </source>
</reference>
<dbReference type="PANTHER" id="PTHR36838:SF1">
    <property type="entry name" value="SLR1864 PROTEIN"/>
    <property type="match status" value="1"/>
</dbReference>
<evidence type="ECO:0000313" key="9">
    <source>
        <dbReference type="EMBL" id="AYE35768.1"/>
    </source>
</evidence>
<evidence type="ECO:0000256" key="3">
    <source>
        <dbReference type="ARBA" id="ARBA00022448"/>
    </source>
</evidence>
<feature type="transmembrane region" description="Helical" evidence="8">
    <location>
        <begin position="6"/>
        <end position="24"/>
    </location>
</feature>
<dbReference type="GO" id="GO:0055085">
    <property type="term" value="P:transmembrane transport"/>
    <property type="evidence" value="ECO:0007669"/>
    <property type="project" value="InterPro"/>
</dbReference>
<gene>
    <name evidence="9" type="ORF">CP523_15725</name>
    <name evidence="10" type="ORF">NH397_08215</name>
</gene>
<evidence type="ECO:0000256" key="7">
    <source>
        <dbReference type="ARBA" id="ARBA00023136"/>
    </source>
</evidence>
<feature type="transmembrane region" description="Helical" evidence="8">
    <location>
        <begin position="126"/>
        <end position="143"/>
    </location>
</feature>
<dbReference type="GeneID" id="303562139"/>
<proteinExistence type="inferred from homology"/>
<accession>A0A9N7JNA7</accession>
<keyword evidence="12" id="KW-1185">Reference proteome</keyword>
<dbReference type="PANTHER" id="PTHR36838">
    <property type="entry name" value="AUXIN EFFLUX CARRIER FAMILY PROTEIN"/>
    <property type="match status" value="1"/>
</dbReference>
<evidence type="ECO:0000256" key="6">
    <source>
        <dbReference type="ARBA" id="ARBA00022989"/>
    </source>
</evidence>
<feature type="transmembrane region" description="Helical" evidence="8">
    <location>
        <begin position="100"/>
        <end position="120"/>
    </location>
</feature>
<keyword evidence="3" id="KW-0813">Transport</keyword>
<dbReference type="Proteomes" id="UP000280586">
    <property type="component" value="Chromosome"/>
</dbReference>
<evidence type="ECO:0000256" key="2">
    <source>
        <dbReference type="ARBA" id="ARBA00010145"/>
    </source>
</evidence>
<evidence type="ECO:0000313" key="10">
    <source>
        <dbReference type="EMBL" id="USS02385.1"/>
    </source>
</evidence>
<protein>
    <submittedName>
        <fullName evidence="9">AEC family transporter</fullName>
    </submittedName>
</protein>
<dbReference type="Gene3D" id="1.20.1530.20">
    <property type="match status" value="1"/>
</dbReference>
<keyword evidence="4" id="KW-1003">Cell membrane</keyword>
<evidence type="ECO:0000256" key="8">
    <source>
        <dbReference type="SAM" id="Phobius"/>
    </source>
</evidence>
<dbReference type="RefSeq" id="WP_066678900.1">
    <property type="nucleotide sequence ID" value="NZ_CABMIZ010000056.1"/>
</dbReference>
<feature type="transmembrane region" description="Helical" evidence="8">
    <location>
        <begin position="277"/>
        <end position="298"/>
    </location>
</feature>
<feature type="transmembrane region" description="Helical" evidence="8">
    <location>
        <begin position="70"/>
        <end position="88"/>
    </location>
</feature>
<keyword evidence="6 8" id="KW-1133">Transmembrane helix</keyword>
<dbReference type="InterPro" id="IPR038770">
    <property type="entry name" value="Na+/solute_symporter_sf"/>
</dbReference>
<comment type="subcellular location">
    <subcellularLocation>
        <location evidence="1">Cell membrane</location>
        <topology evidence="1">Multi-pass membrane protein</topology>
    </subcellularLocation>
</comment>
<keyword evidence="5 8" id="KW-0812">Transmembrane</keyword>
<organism evidence="9 11">
    <name type="scientific">Clostridium septicum</name>
    <dbReference type="NCBI Taxonomy" id="1504"/>
    <lineage>
        <taxon>Bacteria</taxon>
        <taxon>Bacillati</taxon>
        <taxon>Bacillota</taxon>
        <taxon>Clostridia</taxon>
        <taxon>Eubacteriales</taxon>
        <taxon>Clostridiaceae</taxon>
        <taxon>Clostridium</taxon>
    </lineage>
</organism>
<dbReference type="GO" id="GO:0005886">
    <property type="term" value="C:plasma membrane"/>
    <property type="evidence" value="ECO:0007669"/>
    <property type="project" value="UniProtKB-SubCell"/>
</dbReference>
<comment type="similarity">
    <text evidence="2">Belongs to the auxin efflux carrier (TC 2.A.69) family.</text>
</comment>
<feature type="transmembrane region" description="Helical" evidence="8">
    <location>
        <begin position="180"/>
        <end position="204"/>
    </location>
</feature>
<dbReference type="KEGG" id="csep:CP523_15725"/>
<feature type="transmembrane region" description="Helical" evidence="8">
    <location>
        <begin position="216"/>
        <end position="239"/>
    </location>
</feature>
<dbReference type="Pfam" id="PF03547">
    <property type="entry name" value="Mem_trans"/>
    <property type="match status" value="2"/>
</dbReference>